<dbReference type="InterPro" id="IPR018220">
    <property type="entry name" value="Adenylosuccin_syn_GTP-bd"/>
</dbReference>
<evidence type="ECO:0000256" key="12">
    <source>
        <dbReference type="RuleBase" id="RU000520"/>
    </source>
</evidence>
<feature type="binding site" evidence="10">
    <location>
        <begin position="357"/>
        <end position="359"/>
    </location>
    <ligand>
        <name>GTP</name>
        <dbReference type="ChEBI" id="CHEBI:37565"/>
    </ligand>
</feature>
<feature type="active site" description="Proton acceptor" evidence="10">
    <location>
        <position position="31"/>
    </location>
</feature>
<evidence type="ECO:0000256" key="6">
    <source>
        <dbReference type="ARBA" id="ARBA00022755"/>
    </source>
</evidence>
<dbReference type="AlphaFoldDB" id="A0A9N9C691"/>
<dbReference type="NCBIfam" id="TIGR00184">
    <property type="entry name" value="purA"/>
    <property type="match status" value="1"/>
</dbReference>
<keyword evidence="8 10" id="KW-0342">GTP-binding</keyword>
<proteinExistence type="inferred from homology"/>
<evidence type="ECO:0000256" key="1">
    <source>
        <dbReference type="ARBA" id="ARBA00003779"/>
    </source>
</evidence>
<name>A0A9N9C691_9GLOM</name>
<dbReference type="GO" id="GO:0005737">
    <property type="term" value="C:cytoplasm"/>
    <property type="evidence" value="ECO:0007669"/>
    <property type="project" value="UniProtKB-SubCell"/>
</dbReference>
<evidence type="ECO:0000256" key="11">
    <source>
        <dbReference type="PROSITE-ProRule" id="PRU10134"/>
    </source>
</evidence>
<dbReference type="Proteomes" id="UP000789572">
    <property type="component" value="Unassembled WGS sequence"/>
</dbReference>
<accession>A0A9N9C691</accession>
<evidence type="ECO:0000256" key="9">
    <source>
        <dbReference type="ARBA" id="ARBA00050432"/>
    </source>
</evidence>
<feature type="binding site" evidence="10">
    <location>
        <position position="31"/>
    </location>
    <ligand>
        <name>Mg(2+)</name>
        <dbReference type="ChEBI" id="CHEBI:18420"/>
    </ligand>
</feature>
<dbReference type="GO" id="GO:0046040">
    <property type="term" value="P:IMP metabolic process"/>
    <property type="evidence" value="ECO:0007669"/>
    <property type="project" value="TreeGrafter"/>
</dbReference>
<feature type="binding site" evidence="10">
    <location>
        <position position="265"/>
    </location>
    <ligand>
        <name>IMP</name>
        <dbReference type="ChEBI" id="CHEBI:58053"/>
    </ligand>
</feature>
<dbReference type="SMART" id="SM00788">
    <property type="entry name" value="Adenylsucc_synt"/>
    <property type="match status" value="1"/>
</dbReference>
<dbReference type="InterPro" id="IPR033128">
    <property type="entry name" value="Adenylosuccin_syn_Lys_AS"/>
</dbReference>
<dbReference type="PROSITE" id="PS00513">
    <property type="entry name" value="ADENYLOSUCCIN_SYN_2"/>
    <property type="match status" value="1"/>
</dbReference>
<feature type="binding site" evidence="10">
    <location>
        <position position="173"/>
    </location>
    <ligand>
        <name>IMP</name>
        <dbReference type="ChEBI" id="CHEBI:58053"/>
        <note>ligand shared between dimeric partners</note>
    </ligand>
</feature>
<dbReference type="HAMAP" id="MF_00011">
    <property type="entry name" value="Adenylosucc_synth"/>
    <property type="match status" value="1"/>
</dbReference>
<comment type="caution">
    <text evidence="13">The sequence shown here is derived from an EMBL/GenBank/DDBJ whole genome shotgun (WGS) entry which is preliminary data.</text>
</comment>
<organism evidence="13 14">
    <name type="scientific">Paraglomus occultum</name>
    <dbReference type="NCBI Taxonomy" id="144539"/>
    <lineage>
        <taxon>Eukaryota</taxon>
        <taxon>Fungi</taxon>
        <taxon>Fungi incertae sedis</taxon>
        <taxon>Mucoromycota</taxon>
        <taxon>Glomeromycotina</taxon>
        <taxon>Glomeromycetes</taxon>
        <taxon>Paraglomerales</taxon>
        <taxon>Paraglomeraceae</taxon>
        <taxon>Paraglomus</taxon>
    </lineage>
</organism>
<dbReference type="PANTHER" id="PTHR11846:SF0">
    <property type="entry name" value="ADENYLOSUCCINATE SYNTHETASE"/>
    <property type="match status" value="1"/>
</dbReference>
<keyword evidence="7 10" id="KW-0460">Magnesium</keyword>
<feature type="binding site" evidence="10">
    <location>
        <begin position="30"/>
        <end position="36"/>
    </location>
    <ligand>
        <name>GTP</name>
        <dbReference type="ChEBI" id="CHEBI:37565"/>
    </ligand>
</feature>
<feature type="active site" description="Proton donor" evidence="10">
    <location>
        <position position="59"/>
    </location>
</feature>
<dbReference type="InterPro" id="IPR001114">
    <property type="entry name" value="Adenylosuccinate_synthetase"/>
</dbReference>
<dbReference type="GO" id="GO:0005525">
    <property type="term" value="F:GTP binding"/>
    <property type="evidence" value="ECO:0007669"/>
    <property type="project" value="UniProtKB-UniRule"/>
</dbReference>
<gene>
    <name evidence="13" type="ORF">POCULU_LOCUS6854</name>
</gene>
<dbReference type="InterPro" id="IPR042110">
    <property type="entry name" value="Adenylosuccinate_synth_dom2"/>
</dbReference>
<dbReference type="OrthoDB" id="10265645at2759"/>
<evidence type="ECO:0000313" key="13">
    <source>
        <dbReference type="EMBL" id="CAG8588608.1"/>
    </source>
</evidence>
<sequence length="451" mass="49469">MTATTNTSPRAALGGFSEHNVIVVLGAQWGDEGKGKLVDILAQEAEICARFAGGNNAGHTIVVNGNKYHFHLLPSGLTNPKCVSIIGSGVVVHLPAFFKEIEALESQANLATPSSFPNSGLKVSDRLFLSDRAHLVFDFHQIVDGLKEVELGNSSIGTTKKGIGPAYSNKASRSGLRVHHLFNSEDFAKKFRTLVENRRKRYGFFAYDVDQEIERYKNFAERLKPHVIDTVTFMHRALASQKRILIEGANALMLDLDFGTYPFVTSSSTTVGGVLTGLGIPPQSIGKTIGVVKAYTTRVGGGPFPTELDDKIGEHLQQVGREWGVTTGRKRRCGWLDLVMMKYSAMINGYNSLNLTKLDILSGLKEVKIAVEYKVDGVPLESFPADLGVLSQVTVIYETLPGWSEDISECRSFDDLPLNARNYVNLVETRLNVPVEWIGVGPGRDDMIVRK</sequence>
<keyword evidence="10" id="KW-0963">Cytoplasm</keyword>
<dbReference type="FunFam" id="1.10.300.10:FF:000002">
    <property type="entry name" value="Adenylosuccinate synthetase, chloroplastic"/>
    <property type="match status" value="1"/>
</dbReference>
<dbReference type="InterPro" id="IPR027417">
    <property type="entry name" value="P-loop_NTPase"/>
</dbReference>
<keyword evidence="5 10" id="KW-0547">Nucleotide-binding</keyword>
<reference evidence="13" key="1">
    <citation type="submission" date="2021-06" db="EMBL/GenBank/DDBJ databases">
        <authorList>
            <person name="Kallberg Y."/>
            <person name="Tangrot J."/>
            <person name="Rosling A."/>
        </authorList>
    </citation>
    <scope>NUCLEOTIDE SEQUENCE</scope>
    <source>
        <strain evidence="13">IA702</strain>
    </source>
</reference>
<comment type="function">
    <text evidence="1">Plays an important role in the de novo pathway and in the salvage pathway of purine nucleotide biosynthesis. Catalyzes the first committed step in the biosynthesis of AMP from IMP.</text>
</comment>
<feature type="active site" evidence="11">
    <location>
        <position position="170"/>
    </location>
</feature>
<dbReference type="PROSITE" id="PS01266">
    <property type="entry name" value="ADENYLOSUCCIN_SYN_1"/>
    <property type="match status" value="1"/>
</dbReference>
<dbReference type="SUPFAM" id="SSF52540">
    <property type="entry name" value="P-loop containing nucleoside triphosphate hydrolases"/>
    <property type="match status" value="1"/>
</dbReference>
<dbReference type="CDD" id="cd03108">
    <property type="entry name" value="AdSS"/>
    <property type="match status" value="1"/>
</dbReference>
<protein>
    <recommendedName>
        <fullName evidence="10 12">Adenylosuccinate synthetase</fullName>
        <shortName evidence="10">AMPSase</shortName>
        <shortName evidence="10">AdSS</shortName>
        <ecNumber evidence="10 12">6.3.4.4</ecNumber>
    </recommendedName>
    <alternativeName>
        <fullName evidence="10">IMP--aspartate ligase</fullName>
    </alternativeName>
</protein>
<feature type="binding site" evidence="10">
    <location>
        <position position="250"/>
    </location>
    <ligand>
        <name>IMP</name>
        <dbReference type="ChEBI" id="CHEBI:58053"/>
    </ligand>
</feature>
<evidence type="ECO:0000256" key="8">
    <source>
        <dbReference type="ARBA" id="ARBA00023134"/>
    </source>
</evidence>
<evidence type="ECO:0000256" key="10">
    <source>
        <dbReference type="HAMAP-Rule" id="MF_03125"/>
    </source>
</evidence>
<dbReference type="Gene3D" id="3.40.440.10">
    <property type="entry name" value="Adenylosuccinate Synthetase, subunit A, domain 1"/>
    <property type="match status" value="1"/>
</dbReference>
<evidence type="ECO:0000256" key="2">
    <source>
        <dbReference type="ARBA" id="ARBA00011738"/>
    </source>
</evidence>
<dbReference type="Gene3D" id="1.10.300.10">
    <property type="entry name" value="Adenylosuccinate Synthetase, subunit A, domain 2"/>
    <property type="match status" value="1"/>
</dbReference>
<dbReference type="GO" id="GO:0000287">
    <property type="term" value="F:magnesium ion binding"/>
    <property type="evidence" value="ECO:0007669"/>
    <property type="project" value="UniProtKB-UniRule"/>
</dbReference>
<dbReference type="Gene3D" id="3.90.170.10">
    <property type="entry name" value="Adenylosuccinate Synthetase, subunit A, domain 3"/>
    <property type="match status" value="1"/>
</dbReference>
<feature type="binding site" evidence="10">
    <location>
        <begin position="31"/>
        <end position="34"/>
    </location>
    <ligand>
        <name>IMP</name>
        <dbReference type="ChEBI" id="CHEBI:58053"/>
    </ligand>
</feature>
<feature type="binding site" evidence="10">
    <location>
        <position position="331"/>
    </location>
    <ligand>
        <name>GTP</name>
        <dbReference type="ChEBI" id="CHEBI:37565"/>
    </ligand>
</feature>
<feature type="binding site" evidence="10">
    <location>
        <begin position="58"/>
        <end position="60"/>
    </location>
    <ligand>
        <name>GTP</name>
        <dbReference type="ChEBI" id="CHEBI:37565"/>
    </ligand>
</feature>
<evidence type="ECO:0000313" key="14">
    <source>
        <dbReference type="Proteomes" id="UP000789572"/>
    </source>
</evidence>
<dbReference type="FunFam" id="3.90.170.10:FF:000001">
    <property type="entry name" value="Adenylosuccinate synthetase"/>
    <property type="match status" value="1"/>
</dbReference>
<comment type="function">
    <text evidence="10">Plays an important role in the de novo pathway and in the salvage pathway of purine nucleotide biosynthesis. Catalyzes the first commited step in the biosynthesis of AMP from IMP.</text>
</comment>
<comment type="pathway">
    <text evidence="10 12">Purine metabolism; AMP biosynthesis via de novo pathway; AMP from IMP: step 1/2.</text>
</comment>
<evidence type="ECO:0000256" key="4">
    <source>
        <dbReference type="ARBA" id="ARBA00022723"/>
    </source>
</evidence>
<feature type="binding site" evidence="10">
    <location>
        <position position="159"/>
    </location>
    <ligand>
        <name>IMP</name>
        <dbReference type="ChEBI" id="CHEBI:58053"/>
    </ligand>
</feature>
<dbReference type="InterPro" id="IPR042111">
    <property type="entry name" value="Adenylosuccinate_synth_dom3"/>
</dbReference>
<dbReference type="PANTHER" id="PTHR11846">
    <property type="entry name" value="ADENYLOSUCCINATE SYNTHETASE"/>
    <property type="match status" value="1"/>
</dbReference>
<keyword evidence="4 10" id="KW-0479">Metal-binding</keyword>
<comment type="subunit">
    <text evidence="2 10">Homodimer.</text>
</comment>
<keyword evidence="6 10" id="KW-0658">Purine biosynthesis</keyword>
<feature type="binding site" evidence="10">
    <location>
        <position position="58"/>
    </location>
    <ligand>
        <name>Mg(2+)</name>
        <dbReference type="ChEBI" id="CHEBI:18420"/>
    </ligand>
</feature>
<dbReference type="NCBIfam" id="NF002223">
    <property type="entry name" value="PRK01117.1"/>
    <property type="match status" value="1"/>
</dbReference>
<dbReference type="EMBL" id="CAJVPJ010001375">
    <property type="protein sequence ID" value="CAG8588608.1"/>
    <property type="molecule type" value="Genomic_DNA"/>
</dbReference>
<feature type="binding site" evidence="10">
    <location>
        <begin position="439"/>
        <end position="441"/>
    </location>
    <ligand>
        <name>GTP</name>
        <dbReference type="ChEBI" id="CHEBI:37565"/>
    </ligand>
</feature>
<dbReference type="GO" id="GO:0004019">
    <property type="term" value="F:adenylosuccinate synthase activity"/>
    <property type="evidence" value="ECO:0007669"/>
    <property type="project" value="UniProtKB-UniRule"/>
</dbReference>
<comment type="similarity">
    <text evidence="10 12">Belongs to the adenylosuccinate synthetase family.</text>
</comment>
<feature type="binding site" evidence="10">
    <location>
        <begin position="56"/>
        <end position="59"/>
    </location>
    <ligand>
        <name>IMP</name>
        <dbReference type="ChEBI" id="CHEBI:58053"/>
    </ligand>
</feature>
<comment type="cofactor">
    <cofactor evidence="10">
        <name>Mg(2+)</name>
        <dbReference type="ChEBI" id="CHEBI:18420"/>
    </cofactor>
    <text evidence="10">Binds 1 Mg(2+) ion per subunit.</text>
</comment>
<comment type="catalytic activity">
    <reaction evidence="9 10 12">
        <text>IMP + L-aspartate + GTP = N(6)-(1,2-dicarboxyethyl)-AMP + GDP + phosphate + 2 H(+)</text>
        <dbReference type="Rhea" id="RHEA:15753"/>
        <dbReference type="ChEBI" id="CHEBI:15378"/>
        <dbReference type="ChEBI" id="CHEBI:29991"/>
        <dbReference type="ChEBI" id="CHEBI:37565"/>
        <dbReference type="ChEBI" id="CHEBI:43474"/>
        <dbReference type="ChEBI" id="CHEBI:57567"/>
        <dbReference type="ChEBI" id="CHEBI:58053"/>
        <dbReference type="ChEBI" id="CHEBI:58189"/>
        <dbReference type="EC" id="6.3.4.4"/>
    </reaction>
</comment>
<dbReference type="GO" id="GO:0044208">
    <property type="term" value="P:'de novo' AMP biosynthetic process"/>
    <property type="evidence" value="ECO:0007669"/>
    <property type="project" value="UniProtKB-UniRule"/>
</dbReference>
<feature type="binding site" evidence="10">
    <location>
        <begin position="325"/>
        <end position="331"/>
    </location>
    <ligand>
        <name>substrate</name>
    </ligand>
</feature>
<evidence type="ECO:0000256" key="3">
    <source>
        <dbReference type="ARBA" id="ARBA00022598"/>
    </source>
</evidence>
<dbReference type="Pfam" id="PF00709">
    <property type="entry name" value="Adenylsucc_synt"/>
    <property type="match status" value="1"/>
</dbReference>
<comment type="function">
    <text evidence="12">Plays an important role in the de novo pathway of purine nucleotide biosynthesis.</text>
</comment>
<dbReference type="InterPro" id="IPR042109">
    <property type="entry name" value="Adenylosuccinate_synth_dom1"/>
</dbReference>
<keyword evidence="14" id="KW-1185">Reference proteome</keyword>
<evidence type="ECO:0000256" key="5">
    <source>
        <dbReference type="ARBA" id="ARBA00022741"/>
    </source>
</evidence>
<comment type="subcellular location">
    <subcellularLocation>
        <location evidence="10">Cytoplasm</location>
    </subcellularLocation>
</comment>
<keyword evidence="3 10" id="KW-0436">Ligase</keyword>
<dbReference type="EC" id="6.3.4.4" evidence="10 12"/>
<feature type="binding site" evidence="10">
    <location>
        <position position="329"/>
    </location>
    <ligand>
        <name>IMP</name>
        <dbReference type="ChEBI" id="CHEBI:58053"/>
    </ligand>
</feature>
<evidence type="ECO:0000256" key="7">
    <source>
        <dbReference type="ARBA" id="ARBA00022842"/>
    </source>
</evidence>